<feature type="chain" id="PRO_5012102428" evidence="6">
    <location>
        <begin position="23"/>
        <end position="594"/>
    </location>
</feature>
<dbReference type="GO" id="GO:0016491">
    <property type="term" value="F:oxidoreductase activity"/>
    <property type="evidence" value="ECO:0007669"/>
    <property type="project" value="UniProtKB-KW"/>
</dbReference>
<dbReference type="EMBL" id="MG777513">
    <property type="protein sequence ID" value="AUW31408.1"/>
    <property type="molecule type" value="Genomic_DNA"/>
</dbReference>
<evidence type="ECO:0000256" key="5">
    <source>
        <dbReference type="ARBA" id="ARBA00023002"/>
    </source>
</evidence>
<dbReference type="Pfam" id="PF01565">
    <property type="entry name" value="FAD_binding_4"/>
    <property type="match status" value="1"/>
</dbReference>
<evidence type="ECO:0000259" key="7">
    <source>
        <dbReference type="PROSITE" id="PS51387"/>
    </source>
</evidence>
<dbReference type="PANTHER" id="PTHR42973:SF39">
    <property type="entry name" value="FAD-BINDING PCMH-TYPE DOMAIN-CONTAINING PROTEIN"/>
    <property type="match status" value="1"/>
</dbReference>
<dbReference type="InterPro" id="IPR012951">
    <property type="entry name" value="BBE"/>
</dbReference>
<dbReference type="SUPFAM" id="SSF56176">
    <property type="entry name" value="FAD-binding/transporter-associated domain-like"/>
    <property type="match status" value="1"/>
</dbReference>
<dbReference type="EMBL" id="KX264266">
    <property type="protein sequence ID" value="ANM86498.1"/>
    <property type="molecule type" value="Genomic_DNA"/>
</dbReference>
<protein>
    <submittedName>
        <fullName evidence="8">Putative FAD oxidase</fullName>
    </submittedName>
</protein>
<dbReference type="InterPro" id="IPR036318">
    <property type="entry name" value="FAD-bd_PCMH-like_sf"/>
</dbReference>
<evidence type="ECO:0000313" key="8">
    <source>
        <dbReference type="EMBL" id="ANM86498.1"/>
    </source>
</evidence>
<evidence type="ECO:0000256" key="1">
    <source>
        <dbReference type="ARBA" id="ARBA00001974"/>
    </source>
</evidence>
<evidence type="ECO:0000256" key="2">
    <source>
        <dbReference type="ARBA" id="ARBA00005466"/>
    </source>
</evidence>
<accession>A0A1Z1C4I1</accession>
<dbReference type="InterPro" id="IPR016166">
    <property type="entry name" value="FAD-bd_PCMH"/>
</dbReference>
<comment type="cofactor">
    <cofactor evidence="1">
        <name>FAD</name>
        <dbReference type="ChEBI" id="CHEBI:57692"/>
    </cofactor>
</comment>
<keyword evidence="4" id="KW-0274">FAD</keyword>
<dbReference type="PANTHER" id="PTHR42973">
    <property type="entry name" value="BINDING OXIDOREDUCTASE, PUTATIVE (AFU_ORTHOLOGUE AFUA_1G17690)-RELATED"/>
    <property type="match status" value="1"/>
</dbReference>
<dbReference type="Gene3D" id="3.40.462.20">
    <property type="match status" value="1"/>
</dbReference>
<organism evidence="8">
    <name type="scientific">Cladonia uncialis subsp. uncialis</name>
    <dbReference type="NCBI Taxonomy" id="180999"/>
    <lineage>
        <taxon>Eukaryota</taxon>
        <taxon>Fungi</taxon>
        <taxon>Dikarya</taxon>
        <taxon>Ascomycota</taxon>
        <taxon>Pezizomycotina</taxon>
        <taxon>Lecanoromycetes</taxon>
        <taxon>OSLEUM clade</taxon>
        <taxon>Lecanoromycetidae</taxon>
        <taxon>Lecanorales</taxon>
        <taxon>Lecanorineae</taxon>
        <taxon>Cladoniaceae</taxon>
        <taxon>Cladonia</taxon>
    </lineage>
</organism>
<keyword evidence="5" id="KW-0560">Oxidoreductase</keyword>
<reference evidence="8" key="1">
    <citation type="submission" date="2016-05" db="EMBL/GenBank/DDBJ databases">
        <title>Lichen genome sequencing reveals its rich biosynthetic potential.</title>
        <authorList>
            <person name="Bertrand R.L."/>
            <person name="Abdel-Hameed M."/>
            <person name="Sorensen J.L."/>
        </authorList>
    </citation>
    <scope>NUCLEOTIDE SEQUENCE</scope>
</reference>
<dbReference type="InterPro" id="IPR016169">
    <property type="entry name" value="FAD-bd_PCMH_sub2"/>
</dbReference>
<dbReference type="PROSITE" id="PS51387">
    <property type="entry name" value="FAD_PCMH"/>
    <property type="match status" value="1"/>
</dbReference>
<reference evidence="9" key="2">
    <citation type="submission" date="2017-12" db="EMBL/GenBank/DDBJ databases">
        <title>Genome Sequencing Reveals a Rich Biosynthetic Potential.</title>
        <authorList>
            <person name="Bertrand R.L."/>
            <person name="Abdel-Hameed M.E."/>
            <person name="Sorensen J.L."/>
        </authorList>
    </citation>
    <scope>NUCLEOTIDE SEQUENCE</scope>
</reference>
<comment type="similarity">
    <text evidence="2">Belongs to the oxygen-dependent FAD-linked oxidoreductase family.</text>
</comment>
<dbReference type="InterPro" id="IPR006094">
    <property type="entry name" value="Oxid_FAD_bind_N"/>
</dbReference>
<evidence type="ECO:0000256" key="3">
    <source>
        <dbReference type="ARBA" id="ARBA00022630"/>
    </source>
</evidence>
<feature type="signal peptide" evidence="6">
    <location>
        <begin position="1"/>
        <end position="22"/>
    </location>
</feature>
<evidence type="ECO:0000313" key="9">
    <source>
        <dbReference type="EMBL" id="AUW31408.1"/>
    </source>
</evidence>
<evidence type="ECO:0000256" key="6">
    <source>
        <dbReference type="SAM" id="SignalP"/>
    </source>
</evidence>
<dbReference type="GO" id="GO:0071949">
    <property type="term" value="F:FAD binding"/>
    <property type="evidence" value="ECO:0007669"/>
    <property type="project" value="InterPro"/>
</dbReference>
<dbReference type="Pfam" id="PF08031">
    <property type="entry name" value="BBE"/>
    <property type="match status" value="1"/>
</dbReference>
<proteinExistence type="inferred from homology"/>
<dbReference type="InterPro" id="IPR050416">
    <property type="entry name" value="FAD-linked_Oxidoreductase"/>
</dbReference>
<sequence>MLCYSLLASLASTLLLWPLSNAAVTRQVNGIASCKVIPGDSLWPGRDTWNKLNETVGGRLVVSAPVAAVCHPGGYGPLQQNEAACDTLEEQWSLPAVYLNSSSDMMSPYFQNDSCNAFYRPNGTCELGGYVSYSISVSEPEDAAAGLRFAKENNVRLVIRNTGHDFTGKSTGKGGLSLWTHYLRTSQITIHYNGSSNYTGPAIKLGAGWTGGEVALIVHDAGYRIVGGDCPTVGIAGGYSQGGGHSLLNSVYGMAADNVLEWEVVTADGQHLTATPTQNQDLYWALTGGGGGTYAVVLSMTSKIHRDEGPVGAATLTFNATSAVSNASYSAAIVAWWQFLPTLLNTSATCLFVIHGDTFQLQNVTATGKTGDEVATLLDPYRSQLRNLSIQHDFASYTTESYFEHFSDTNGPLPNGIYPTSELFNSRLIPRAVSEDPARARELTDAMQQGIDSDPASGFFFGCSAQNVRDVPAHPDNAVVPYWRDAVAICINIAIYDWYVPQSEMLRRRAHMADVITPLIEAATPDSGAYLNEADPLVYPPSSPAKWQNAFYGTNYPRLRQIKDKWDPDSLFYGYTAVGSEDWRQDSEGRLCRA</sequence>
<keyword evidence="6" id="KW-0732">Signal</keyword>
<feature type="domain" description="FAD-binding PCMH-type" evidence="7">
    <location>
        <begin position="127"/>
        <end position="307"/>
    </location>
</feature>
<dbReference type="Gene3D" id="3.30.465.10">
    <property type="match status" value="1"/>
</dbReference>
<evidence type="ECO:0000256" key="4">
    <source>
        <dbReference type="ARBA" id="ARBA00022827"/>
    </source>
</evidence>
<keyword evidence="3" id="KW-0285">Flavoprotein</keyword>
<dbReference type="AlphaFoldDB" id="A0A1Z1C4I1"/>
<name>A0A1Z1C4I1_CLAUC</name>